<dbReference type="EMBL" id="GBXM01066308">
    <property type="protein sequence ID" value="JAH42269.1"/>
    <property type="molecule type" value="Transcribed_RNA"/>
</dbReference>
<proteinExistence type="predicted"/>
<organism evidence="1">
    <name type="scientific">Anguilla anguilla</name>
    <name type="common">European freshwater eel</name>
    <name type="synonym">Muraena anguilla</name>
    <dbReference type="NCBI Taxonomy" id="7936"/>
    <lineage>
        <taxon>Eukaryota</taxon>
        <taxon>Metazoa</taxon>
        <taxon>Chordata</taxon>
        <taxon>Craniata</taxon>
        <taxon>Vertebrata</taxon>
        <taxon>Euteleostomi</taxon>
        <taxon>Actinopterygii</taxon>
        <taxon>Neopterygii</taxon>
        <taxon>Teleostei</taxon>
        <taxon>Anguilliformes</taxon>
        <taxon>Anguillidae</taxon>
        <taxon>Anguilla</taxon>
    </lineage>
</organism>
<name>A0A0E9SLP0_ANGAN</name>
<sequence>MICYIIACKILLNLPVLPGRKHFRAL</sequence>
<dbReference type="AlphaFoldDB" id="A0A0E9SLP0"/>
<accession>A0A0E9SLP0</accession>
<reference evidence="1" key="1">
    <citation type="submission" date="2014-11" db="EMBL/GenBank/DDBJ databases">
        <authorList>
            <person name="Amaro Gonzalez C."/>
        </authorList>
    </citation>
    <scope>NUCLEOTIDE SEQUENCE</scope>
</reference>
<reference evidence="1" key="2">
    <citation type="journal article" date="2015" name="Fish Shellfish Immunol.">
        <title>Early steps in the European eel (Anguilla anguilla)-Vibrio vulnificus interaction in the gills: Role of the RtxA13 toxin.</title>
        <authorList>
            <person name="Callol A."/>
            <person name="Pajuelo D."/>
            <person name="Ebbesson L."/>
            <person name="Teles M."/>
            <person name="MacKenzie S."/>
            <person name="Amaro C."/>
        </authorList>
    </citation>
    <scope>NUCLEOTIDE SEQUENCE</scope>
</reference>
<evidence type="ECO:0000313" key="1">
    <source>
        <dbReference type="EMBL" id="JAH42269.1"/>
    </source>
</evidence>
<protein>
    <submittedName>
        <fullName evidence="1">Uncharacterized protein</fullName>
    </submittedName>
</protein>